<comment type="caution">
    <text evidence="2">The sequence shown here is derived from an EMBL/GenBank/DDBJ whole genome shotgun (WGS) entry which is preliminary data.</text>
</comment>
<protein>
    <submittedName>
        <fullName evidence="2">Small auxin-up RNA</fullName>
    </submittedName>
</protein>
<comment type="similarity">
    <text evidence="1">Belongs to the ARG7 family.</text>
</comment>
<dbReference type="GO" id="GO:0009733">
    <property type="term" value="P:response to auxin"/>
    <property type="evidence" value="ECO:0007669"/>
    <property type="project" value="InterPro"/>
</dbReference>
<evidence type="ECO:0000313" key="3">
    <source>
        <dbReference type="Proteomes" id="UP000245207"/>
    </source>
</evidence>
<dbReference type="Proteomes" id="UP000245207">
    <property type="component" value="Unassembled WGS sequence"/>
</dbReference>
<dbReference type="PANTHER" id="PTHR31374:SF15">
    <property type="entry name" value="AUXIN-RESPONSIVE PROTEIN SAUR32-LIKE"/>
    <property type="match status" value="1"/>
</dbReference>
<evidence type="ECO:0000256" key="1">
    <source>
        <dbReference type="ARBA" id="ARBA00006974"/>
    </source>
</evidence>
<dbReference type="OrthoDB" id="1026046at2759"/>
<dbReference type="Pfam" id="PF02519">
    <property type="entry name" value="Auxin_inducible"/>
    <property type="match status" value="1"/>
</dbReference>
<dbReference type="STRING" id="35608.A0A2U1KS38"/>
<evidence type="ECO:0000313" key="2">
    <source>
        <dbReference type="EMBL" id="PWA39546.1"/>
    </source>
</evidence>
<dbReference type="EMBL" id="PKPP01014543">
    <property type="protein sequence ID" value="PWA39546.1"/>
    <property type="molecule type" value="Genomic_DNA"/>
</dbReference>
<name>A0A2U1KS38_ARTAN</name>
<accession>A0A2U1KS38</accession>
<proteinExistence type="inferred from homology"/>
<organism evidence="2 3">
    <name type="scientific">Artemisia annua</name>
    <name type="common">Sweet wormwood</name>
    <dbReference type="NCBI Taxonomy" id="35608"/>
    <lineage>
        <taxon>Eukaryota</taxon>
        <taxon>Viridiplantae</taxon>
        <taxon>Streptophyta</taxon>
        <taxon>Embryophyta</taxon>
        <taxon>Tracheophyta</taxon>
        <taxon>Spermatophyta</taxon>
        <taxon>Magnoliopsida</taxon>
        <taxon>eudicotyledons</taxon>
        <taxon>Gunneridae</taxon>
        <taxon>Pentapetalae</taxon>
        <taxon>asterids</taxon>
        <taxon>campanulids</taxon>
        <taxon>Asterales</taxon>
        <taxon>Asteraceae</taxon>
        <taxon>Asteroideae</taxon>
        <taxon>Anthemideae</taxon>
        <taxon>Artemisiinae</taxon>
        <taxon>Artemisia</taxon>
    </lineage>
</organism>
<dbReference type="PANTHER" id="PTHR31374">
    <property type="entry name" value="AUXIN-INDUCED PROTEIN-LIKE-RELATED"/>
    <property type="match status" value="1"/>
</dbReference>
<dbReference type="AlphaFoldDB" id="A0A2U1KS38"/>
<dbReference type="InterPro" id="IPR003676">
    <property type="entry name" value="SAUR_fam"/>
</dbReference>
<gene>
    <name evidence="2" type="ORF">CTI12_AA571090</name>
</gene>
<keyword evidence="3" id="KW-1185">Reference proteome</keyword>
<sequence length="113" mass="13575">MGVGEHFFTFCCRRYQVTKNDDSKMTIPKGYVVVMVGHEDKERKRFIIPVLYMNHPLFMNLLKEAEEKFGFHHRGPINIPCHVRKFSNIQGMILQDYNHPYHHPRYHMCCFMD</sequence>
<reference evidence="2 3" key="1">
    <citation type="journal article" date="2018" name="Mol. Plant">
        <title>The genome of Artemisia annua provides insight into the evolution of Asteraceae family and artemisinin biosynthesis.</title>
        <authorList>
            <person name="Shen Q."/>
            <person name="Zhang L."/>
            <person name="Liao Z."/>
            <person name="Wang S."/>
            <person name="Yan T."/>
            <person name="Shi P."/>
            <person name="Liu M."/>
            <person name="Fu X."/>
            <person name="Pan Q."/>
            <person name="Wang Y."/>
            <person name="Lv Z."/>
            <person name="Lu X."/>
            <person name="Zhang F."/>
            <person name="Jiang W."/>
            <person name="Ma Y."/>
            <person name="Chen M."/>
            <person name="Hao X."/>
            <person name="Li L."/>
            <person name="Tang Y."/>
            <person name="Lv G."/>
            <person name="Zhou Y."/>
            <person name="Sun X."/>
            <person name="Brodelius P.E."/>
            <person name="Rose J.K.C."/>
            <person name="Tang K."/>
        </authorList>
    </citation>
    <scope>NUCLEOTIDE SEQUENCE [LARGE SCALE GENOMIC DNA]</scope>
    <source>
        <strain evidence="3">cv. Huhao1</strain>
        <tissue evidence="2">Leaf</tissue>
    </source>
</reference>